<proteinExistence type="inferred from homology"/>
<evidence type="ECO:0000256" key="5">
    <source>
        <dbReference type="ARBA" id="ARBA00047033"/>
    </source>
</evidence>
<feature type="coiled-coil region" evidence="6">
    <location>
        <begin position="746"/>
        <end position="798"/>
    </location>
</feature>
<evidence type="ECO:0000256" key="1">
    <source>
        <dbReference type="ARBA" id="ARBA00004123"/>
    </source>
</evidence>
<evidence type="ECO:0000259" key="10">
    <source>
        <dbReference type="Pfam" id="PF16134"/>
    </source>
</evidence>
<dbReference type="GO" id="GO:0000445">
    <property type="term" value="C:THO complex part of transcription export complex"/>
    <property type="evidence" value="ECO:0000318"/>
    <property type="project" value="GO_Central"/>
</dbReference>
<feature type="non-terminal residue" evidence="11">
    <location>
        <position position="1037"/>
    </location>
</feature>
<dbReference type="Proteomes" id="UP000001593">
    <property type="component" value="Unassembled WGS sequence"/>
</dbReference>
<evidence type="ECO:0000259" key="9">
    <source>
        <dbReference type="Pfam" id="PF11732"/>
    </source>
</evidence>
<name>A7RFE1_NEMVE</name>
<keyword evidence="12" id="KW-1185">Reference proteome</keyword>
<dbReference type="HOGENOM" id="CLU_000511_5_1_1"/>
<keyword evidence="6" id="KW-0175">Coiled coil</keyword>
<feature type="domain" description="THO complex subunitTHOC2 C-terminal" evidence="8">
    <location>
        <begin position="723"/>
        <end position="1020"/>
    </location>
</feature>
<dbReference type="AlphaFoldDB" id="A7RFE1"/>
<feature type="region of interest" description="Disordered" evidence="7">
    <location>
        <begin position="166"/>
        <end position="191"/>
    </location>
</feature>
<feature type="non-terminal residue" evidence="11">
    <location>
        <position position="1"/>
    </location>
</feature>
<keyword evidence="4" id="KW-0539">Nucleus</keyword>
<evidence type="ECO:0000256" key="4">
    <source>
        <dbReference type="ARBA" id="ARBA00023242"/>
    </source>
</evidence>
<dbReference type="InterPro" id="IPR032302">
    <property type="entry name" value="THOC2_N"/>
</dbReference>
<dbReference type="InterPro" id="IPR021418">
    <property type="entry name" value="THO_THOC2_C"/>
</dbReference>
<dbReference type="Pfam" id="PF11262">
    <property type="entry name" value="Tho2"/>
    <property type="match status" value="1"/>
</dbReference>
<dbReference type="Pfam" id="PF16134">
    <property type="entry name" value="THOC2_N"/>
    <property type="match status" value="2"/>
</dbReference>
<evidence type="ECO:0000256" key="3">
    <source>
        <dbReference type="ARBA" id="ARBA00019596"/>
    </source>
</evidence>
<reference evidence="11 12" key="1">
    <citation type="journal article" date="2007" name="Science">
        <title>Sea anemone genome reveals ancestral eumetazoan gene repertoire and genomic organization.</title>
        <authorList>
            <person name="Putnam N.H."/>
            <person name="Srivastava M."/>
            <person name="Hellsten U."/>
            <person name="Dirks B."/>
            <person name="Chapman J."/>
            <person name="Salamov A."/>
            <person name="Terry A."/>
            <person name="Shapiro H."/>
            <person name="Lindquist E."/>
            <person name="Kapitonov V.V."/>
            <person name="Jurka J."/>
            <person name="Genikhovich G."/>
            <person name="Grigoriev I.V."/>
            <person name="Lucas S.M."/>
            <person name="Steele R.E."/>
            <person name="Finnerty J.R."/>
            <person name="Technau U."/>
            <person name="Martindale M.Q."/>
            <person name="Rokhsar D.S."/>
        </authorList>
    </citation>
    <scope>NUCLEOTIDE SEQUENCE [LARGE SCALE GENOMIC DNA]</scope>
    <source>
        <strain evidence="12">CH2 X CH6</strain>
    </source>
</reference>
<comment type="subunit">
    <text evidence="5">Component of the THO subcomplex, which is composed of THOC1, THOC2, THOC3, THOC5, THOC6 and THOC7. The THO subcomplex interacts with DDX39B to form the THO-DDX39B complex which multimerizes into a 28-subunit tetrameric assembly. Component of the transcription/export (TREX) complex at least composed of ALYREF/THOC4, DDX39B, SARNP/CIP29, CHTOP and the THO subcomplex; in the complex interacts with THOC1, THOC3, THOC5, THOC7 and DDX39B. TREX seems to have a dynamic structure involving ATP-dependent remodeling. Interacts with POLDIP3 and ZC3H11A.</text>
</comment>
<organism evidence="11 12">
    <name type="scientific">Nematostella vectensis</name>
    <name type="common">Starlet sea anemone</name>
    <dbReference type="NCBI Taxonomy" id="45351"/>
    <lineage>
        <taxon>Eukaryota</taxon>
        <taxon>Metazoa</taxon>
        <taxon>Cnidaria</taxon>
        <taxon>Anthozoa</taxon>
        <taxon>Hexacorallia</taxon>
        <taxon>Actiniaria</taxon>
        <taxon>Edwardsiidae</taxon>
        <taxon>Nematostella</taxon>
    </lineage>
</organism>
<dbReference type="STRING" id="45351.A7RFE1"/>
<dbReference type="OMA" id="QERWTCI"/>
<dbReference type="InParanoid" id="A7RFE1"/>
<dbReference type="InterPro" id="IPR021726">
    <property type="entry name" value="THO_THOC2_N"/>
</dbReference>
<dbReference type="GO" id="GO:0006406">
    <property type="term" value="P:mRNA export from nucleus"/>
    <property type="evidence" value="ECO:0000318"/>
    <property type="project" value="GO_Central"/>
</dbReference>
<evidence type="ECO:0000259" key="8">
    <source>
        <dbReference type="Pfam" id="PF11262"/>
    </source>
</evidence>
<dbReference type="eggNOG" id="KOG1874">
    <property type="taxonomic scope" value="Eukaryota"/>
</dbReference>
<evidence type="ECO:0000256" key="7">
    <source>
        <dbReference type="SAM" id="MobiDB-lite"/>
    </source>
</evidence>
<dbReference type="GO" id="GO:0006397">
    <property type="term" value="P:mRNA processing"/>
    <property type="evidence" value="ECO:0007669"/>
    <property type="project" value="InterPro"/>
</dbReference>
<dbReference type="GO" id="GO:0003729">
    <property type="term" value="F:mRNA binding"/>
    <property type="evidence" value="ECO:0000318"/>
    <property type="project" value="GO_Central"/>
</dbReference>
<dbReference type="InterPro" id="IPR040007">
    <property type="entry name" value="Tho2"/>
</dbReference>
<feature type="domain" description="THO complex subunit 2 N-terminal" evidence="10">
    <location>
        <begin position="1"/>
        <end position="249"/>
    </location>
</feature>
<feature type="domain" description="THO complex subunitTHOC2 N-terminal" evidence="9">
    <location>
        <begin position="413"/>
        <end position="488"/>
    </location>
</feature>
<protein>
    <recommendedName>
        <fullName evidence="3">THO complex subunit 2</fullName>
    </recommendedName>
</protein>
<dbReference type="PhylomeDB" id="A7RFE1"/>
<dbReference type="Pfam" id="PF11732">
    <property type="entry name" value="Thoc2"/>
    <property type="match status" value="1"/>
</dbReference>
<evidence type="ECO:0000256" key="6">
    <source>
        <dbReference type="SAM" id="Coils"/>
    </source>
</evidence>
<feature type="domain" description="THO complex subunit 2 N-terminal" evidence="10">
    <location>
        <begin position="265"/>
        <end position="411"/>
    </location>
</feature>
<dbReference type="PANTHER" id="PTHR21597">
    <property type="entry name" value="THO2 PROTEIN"/>
    <property type="match status" value="1"/>
</dbReference>
<comment type="subcellular location">
    <subcellularLocation>
        <location evidence="1">Nucleus</location>
    </subcellularLocation>
</comment>
<feature type="compositionally biased region" description="Basic and acidic residues" evidence="7">
    <location>
        <begin position="171"/>
        <end position="187"/>
    </location>
</feature>
<sequence length="1037" mass="119619">YKQQKYNLTREESEGYAKLVVELSSEPGIQLKCDTLLENIKSLIGRFHLDPNRVLDIILEAFECNLGQQDFFLQFLQLYMSRSETASLCHILGFKYQFYKDQPGVRTPQSLFHLTALLIKSGLIHLENLYRYLSPSDGEIKEMHTRMALEAKQEAQKMNVTVLADVSANNDENKEKDVPKEPEKPDLPPDNQKFGLCEALLMVGGWSDAKCIMNKLPTHATVAHLPIAHALCKLVHSTIEPLYRSHASKAARGRPYRAVSGGPSQAHSFDDLSKELFPMVTRLGPYLSCDPILLAKILRVGKGFLKEVGDNRGKQYDKIKVQSVWCGFLTLLDEVLLPSISLLECNSSLSEELWNMLKCYPYQIRYRLYGQWKNKSYNSNMELIKVKAATIKRAKYITKRLTKENVKPSGRQIGKISHSNPGVVFEYLLTQIQKYDNFIVPVVDSLKYLTPLAYDVLAFCIIEALANPERERMKQEDTNISDWLKSLATFCGTAFRKYPIDLTGLLQYVGNQLKSGKSFDLLVLKEVVQRMSGIEMSEEVTMQQLEALCGGELLKAEGGYFGQIRNTKKSSQRLRDTLVESQLDLPLCILMAQQRNGIVFYEDDKRHLKLVGKLYDQCQDTLVQFGGFLASQFTAEEYHAHIPSLSTLGQSYHLTPDVAFYLSRPMFTHQIESQSFQTKFKTERGDKELTQKVSEFHCYIDAVNLVMEPVVQSARMLQTPKVWNNISPQLYVTFWSLSMYDVHVPVDRYELEIQRFKQQIVQLEENKDLAASKKKKDKERWAQLIDKLKDEQRRQEEHNQCVMSWLKHERDSWFPSKSTKSETITQFLQLCMFPRCVFTASDAIYCAKFVHMLHNLKTPNFSTLLCFDRVFSDISYTVASCTENEASRYGRFLCSMLEIVMRWHGDRKTYDKECGSYPGFVTVLRATNTDKADHLDYENFRHVCHKWQYKLTKALVVCLESKDYTQIRNTIMVLTKILPFYPKVLNLGQALERRIDKICEEEKDKRPDIFALAMGYSGQLKTKKRDMVVESEFHHKE</sequence>
<comment type="similarity">
    <text evidence="2">Belongs to the THOC2 family.</text>
</comment>
<dbReference type="EMBL" id="DS469508">
    <property type="protein sequence ID" value="EDO49590.1"/>
    <property type="molecule type" value="Genomic_DNA"/>
</dbReference>
<accession>A7RFE1</accession>
<evidence type="ECO:0000313" key="12">
    <source>
        <dbReference type="Proteomes" id="UP000001593"/>
    </source>
</evidence>
<evidence type="ECO:0000313" key="11">
    <source>
        <dbReference type="EMBL" id="EDO49590.1"/>
    </source>
</evidence>
<dbReference type="PANTHER" id="PTHR21597:SF0">
    <property type="entry name" value="THO COMPLEX SUBUNIT 2"/>
    <property type="match status" value="1"/>
</dbReference>
<evidence type="ECO:0000256" key="2">
    <source>
        <dbReference type="ARBA" id="ARBA00007857"/>
    </source>
</evidence>
<gene>
    <name evidence="11" type="ORF">NEMVEDRAFT_v1g80056</name>
</gene>